<comment type="caution">
    <text evidence="1">The sequence shown here is derived from an EMBL/GenBank/DDBJ whole genome shotgun (WGS) entry which is preliminary data.</text>
</comment>
<dbReference type="Proteomes" id="UP000436911">
    <property type="component" value="Unassembled WGS sequence"/>
</dbReference>
<protein>
    <recommendedName>
        <fullName evidence="3">MarR family transcriptional regulator</fullName>
    </recommendedName>
</protein>
<accession>A0A368NTJ0</accession>
<evidence type="ECO:0000313" key="1">
    <source>
        <dbReference type="EMBL" id="KAA3525740.1"/>
    </source>
</evidence>
<dbReference type="OrthoDB" id="7875733at2"/>
<evidence type="ECO:0000313" key="2">
    <source>
        <dbReference type="Proteomes" id="UP000436911"/>
    </source>
</evidence>
<organism evidence="1 2">
    <name type="scientific">Agrobacterium vitis</name>
    <name type="common">Rhizobium vitis</name>
    <dbReference type="NCBI Taxonomy" id="373"/>
    <lineage>
        <taxon>Bacteria</taxon>
        <taxon>Pseudomonadati</taxon>
        <taxon>Pseudomonadota</taxon>
        <taxon>Alphaproteobacteria</taxon>
        <taxon>Hyphomicrobiales</taxon>
        <taxon>Rhizobiaceae</taxon>
        <taxon>Rhizobium/Agrobacterium group</taxon>
        <taxon>Agrobacterium</taxon>
    </lineage>
</organism>
<name>A0A368NTJ0_AGRVI</name>
<dbReference type="RefSeq" id="WP_060715636.1">
    <property type="nucleotide sequence ID" value="NZ_LMVL02000003.1"/>
</dbReference>
<dbReference type="EMBL" id="QUSG01000009">
    <property type="protein sequence ID" value="KAA3525740.1"/>
    <property type="molecule type" value="Genomic_DNA"/>
</dbReference>
<dbReference type="AlphaFoldDB" id="A0A368NTJ0"/>
<reference evidence="1 2" key="1">
    <citation type="submission" date="2018-08" db="EMBL/GenBank/DDBJ databases">
        <title>Genome sequencing of Agrobacterium vitis strain ICMP 10754.</title>
        <authorList>
            <person name="Visnovsky S.B."/>
            <person name="Pitman A.R."/>
        </authorList>
    </citation>
    <scope>NUCLEOTIDE SEQUENCE [LARGE SCALE GENOMIC DNA]</scope>
    <source>
        <strain evidence="1 2">ICMP 10754</strain>
    </source>
</reference>
<dbReference type="GeneID" id="60682506"/>
<evidence type="ECO:0008006" key="3">
    <source>
        <dbReference type="Google" id="ProtNLM"/>
    </source>
</evidence>
<sequence>MLSSPRSNISSPSLLSREAIAAHPAFPEIEREIARHLIGIHLKTPRLSRLKACHRKWLMSHSMYALALQRTPEDPLSGLTASRFMEAAMQLGAASRNTAASFLAELSAYKFIEEIENPADRRMRILVPTAATEAAMISWFLGHLDCLDRLDDGGRRALADANPLIFRIAQPIIAQALVVDPDWRIPRETIAPFLNSDMGGMVLHGMISQIPDRPDADGLYRLGPISLAALGETYLISITNLKRMFKKPQEEELLGWELPRRRGNVWLSQRFVDDYFHWQSTKFEAINTAFWTAVAQANVLTPPQTEQTRADLSQAEKARADFKVFS</sequence>
<proteinExistence type="predicted"/>
<gene>
    <name evidence="1" type="ORF">DXT89_16865</name>
</gene>